<gene>
    <name evidence="3" type="ORF">B5E91_08270</name>
</gene>
<evidence type="ECO:0000259" key="2">
    <source>
        <dbReference type="PROSITE" id="PS50198"/>
    </source>
</evidence>
<proteinExistence type="predicted"/>
<accession>A0A1Y4Q5T6</accession>
<dbReference type="AlphaFoldDB" id="A0A1Y4Q5T6"/>
<sequence>MKLGKCATALVVTSFLLTGCSNSNTVKEDGKYVVASLSKGKSDKNIFADDIFADITNTNRGKSAYFEAILQKLMDDKFPTDKDMEIDASRTVEQIQTYYEAQYGDQAEDQIKTVLASSGYSTLDEYEKAMVQAYQKSNFLLDYVKNNFDEVFDDYYTYATPRFASIIKVSIADSENPTQEETAKIEQISAALASGTSFGEVATQYSDDSTTKVNKGGLGVVDTTSGLSSTYGSEVESKIFELNAGEVSEAISGTDGYYFVSVTSTDKKEIKKSIKKNLTIDTPLIAYDSYLPYIAYQSYDVKYEDKDVEKMVNSIIETALQERETSRGGTE</sequence>
<dbReference type="PROSITE" id="PS51257">
    <property type="entry name" value="PROKAR_LIPOPROTEIN"/>
    <property type="match status" value="1"/>
</dbReference>
<feature type="domain" description="PpiC" evidence="2">
    <location>
        <begin position="161"/>
        <end position="264"/>
    </location>
</feature>
<dbReference type="Gene3D" id="3.10.50.40">
    <property type="match status" value="1"/>
</dbReference>
<keyword evidence="1" id="KW-0413">Isomerase</keyword>
<organism evidence="3 4">
    <name type="scientific">Thomasclavelia spiroformis</name>
    <dbReference type="NCBI Taxonomy" id="29348"/>
    <lineage>
        <taxon>Bacteria</taxon>
        <taxon>Bacillati</taxon>
        <taxon>Bacillota</taxon>
        <taxon>Erysipelotrichia</taxon>
        <taxon>Erysipelotrichales</taxon>
        <taxon>Coprobacillaceae</taxon>
        <taxon>Thomasclavelia</taxon>
    </lineage>
</organism>
<evidence type="ECO:0000256" key="1">
    <source>
        <dbReference type="PROSITE-ProRule" id="PRU00278"/>
    </source>
</evidence>
<dbReference type="PANTHER" id="PTHR47245:SF2">
    <property type="entry name" value="PEPTIDYL-PROLYL CIS-TRANS ISOMERASE HP_0175-RELATED"/>
    <property type="match status" value="1"/>
</dbReference>
<reference evidence="4" key="1">
    <citation type="submission" date="2017-04" db="EMBL/GenBank/DDBJ databases">
        <title>Function of individual gut microbiota members based on whole genome sequencing of pure cultures obtained from chicken caecum.</title>
        <authorList>
            <person name="Medvecky M."/>
            <person name="Cejkova D."/>
            <person name="Polansky O."/>
            <person name="Karasova D."/>
            <person name="Kubasova T."/>
            <person name="Cizek A."/>
            <person name="Rychlik I."/>
        </authorList>
    </citation>
    <scope>NUCLEOTIDE SEQUENCE [LARGE SCALE GENOMIC DNA]</scope>
    <source>
        <strain evidence="4">An149</strain>
    </source>
</reference>
<dbReference type="SUPFAM" id="SSF54534">
    <property type="entry name" value="FKBP-like"/>
    <property type="match status" value="1"/>
</dbReference>
<dbReference type="PROSITE" id="PS50198">
    <property type="entry name" value="PPIC_PPIASE_2"/>
    <property type="match status" value="1"/>
</dbReference>
<evidence type="ECO:0000313" key="4">
    <source>
        <dbReference type="Proteomes" id="UP000196258"/>
    </source>
</evidence>
<dbReference type="InterPro" id="IPR000297">
    <property type="entry name" value="PPIase_PpiC"/>
</dbReference>
<dbReference type="InterPro" id="IPR046357">
    <property type="entry name" value="PPIase_dom_sf"/>
</dbReference>
<name>A0A1Y4Q5T6_9FIRM</name>
<dbReference type="Pfam" id="PF00639">
    <property type="entry name" value="Rotamase"/>
    <property type="match status" value="1"/>
</dbReference>
<dbReference type="PANTHER" id="PTHR47245">
    <property type="entry name" value="PEPTIDYLPROLYL ISOMERASE"/>
    <property type="match status" value="1"/>
</dbReference>
<dbReference type="GO" id="GO:0003755">
    <property type="term" value="F:peptidyl-prolyl cis-trans isomerase activity"/>
    <property type="evidence" value="ECO:0007669"/>
    <property type="project" value="UniProtKB-KW"/>
</dbReference>
<dbReference type="Proteomes" id="UP000196258">
    <property type="component" value="Unassembled WGS sequence"/>
</dbReference>
<comment type="caution">
    <text evidence="3">The sequence shown here is derived from an EMBL/GenBank/DDBJ whole genome shotgun (WGS) entry which is preliminary data.</text>
</comment>
<evidence type="ECO:0000313" key="3">
    <source>
        <dbReference type="EMBL" id="OUQ04700.1"/>
    </source>
</evidence>
<dbReference type="RefSeq" id="WP_087256768.1">
    <property type="nucleotide sequence ID" value="NZ_CAJFOD010000131.1"/>
</dbReference>
<dbReference type="InterPro" id="IPR050245">
    <property type="entry name" value="PrsA_foldase"/>
</dbReference>
<keyword evidence="1" id="KW-0697">Rotamase</keyword>
<dbReference type="EMBL" id="NFLB01000009">
    <property type="protein sequence ID" value="OUQ04700.1"/>
    <property type="molecule type" value="Genomic_DNA"/>
</dbReference>
<protein>
    <recommendedName>
        <fullName evidence="2">PpiC domain-containing protein</fullName>
    </recommendedName>
</protein>